<evidence type="ECO:0000256" key="7">
    <source>
        <dbReference type="ARBA" id="ARBA00030642"/>
    </source>
</evidence>
<feature type="compositionally biased region" description="Polar residues" evidence="10">
    <location>
        <begin position="30"/>
        <end position="41"/>
    </location>
</feature>
<dbReference type="EMBL" id="SCFB01000004">
    <property type="protein sequence ID" value="RZI46447.1"/>
    <property type="molecule type" value="Genomic_DNA"/>
</dbReference>
<dbReference type="Proteomes" id="UP000293550">
    <property type="component" value="Unassembled WGS sequence"/>
</dbReference>
<dbReference type="PROSITE" id="PS50198">
    <property type="entry name" value="PPIC_PPIASE_2"/>
    <property type="match status" value="1"/>
</dbReference>
<organism evidence="12 13">
    <name type="scientific">Candidatus Finniella inopinata</name>
    <dbReference type="NCBI Taxonomy" id="1696036"/>
    <lineage>
        <taxon>Bacteria</taxon>
        <taxon>Pseudomonadati</taxon>
        <taxon>Pseudomonadota</taxon>
        <taxon>Alphaproteobacteria</taxon>
        <taxon>Holosporales</taxon>
        <taxon>Candidatus Paracaedibacteraceae</taxon>
        <taxon>Candidatus Finniella</taxon>
    </lineage>
</organism>
<dbReference type="OrthoDB" id="9791746at2"/>
<dbReference type="PANTHER" id="PTHR47637:SF1">
    <property type="entry name" value="CHAPERONE SURA"/>
    <property type="match status" value="1"/>
</dbReference>
<keyword evidence="2" id="KW-0732">Signal</keyword>
<keyword evidence="4 9" id="KW-0697">Rotamase</keyword>
<name>A0A4V2DZW2_9PROT</name>
<evidence type="ECO:0000256" key="2">
    <source>
        <dbReference type="ARBA" id="ARBA00022729"/>
    </source>
</evidence>
<comment type="caution">
    <text evidence="12">The sequence shown here is derived from an EMBL/GenBank/DDBJ whole genome shotgun (WGS) entry which is preliminary data.</text>
</comment>
<dbReference type="Gene3D" id="1.10.4030.10">
    <property type="entry name" value="Porin chaperone SurA, peptide-binding domain"/>
    <property type="match status" value="1"/>
</dbReference>
<evidence type="ECO:0000256" key="10">
    <source>
        <dbReference type="SAM" id="MobiDB-lite"/>
    </source>
</evidence>
<keyword evidence="3" id="KW-0574">Periplasm</keyword>
<keyword evidence="6 9" id="KW-0413">Isomerase</keyword>
<dbReference type="InterPro" id="IPR027304">
    <property type="entry name" value="Trigger_fact/SurA_dom_sf"/>
</dbReference>
<dbReference type="Gene3D" id="3.10.50.40">
    <property type="match status" value="1"/>
</dbReference>
<keyword evidence="5" id="KW-0143">Chaperone</keyword>
<dbReference type="AlphaFoldDB" id="A0A4V2DZW2"/>
<dbReference type="Pfam" id="PF09312">
    <property type="entry name" value="SurA_N"/>
    <property type="match status" value="1"/>
</dbReference>
<evidence type="ECO:0000256" key="9">
    <source>
        <dbReference type="PROSITE-ProRule" id="PRU00278"/>
    </source>
</evidence>
<proteinExistence type="predicted"/>
<evidence type="ECO:0000313" key="12">
    <source>
        <dbReference type="EMBL" id="RZI46447.1"/>
    </source>
</evidence>
<evidence type="ECO:0000256" key="3">
    <source>
        <dbReference type="ARBA" id="ARBA00022764"/>
    </source>
</evidence>
<keyword evidence="13" id="KW-1185">Reference proteome</keyword>
<reference evidence="12 13" key="1">
    <citation type="submission" date="2018-10" db="EMBL/GenBank/DDBJ databases">
        <title>An updated phylogeny of the Alphaproteobacteria reveals that the parasitic Rickettsiales and Holosporales have independent origins.</title>
        <authorList>
            <person name="Munoz-Gomez S.A."/>
            <person name="Hess S."/>
            <person name="Burger G."/>
            <person name="Lang B.F."/>
            <person name="Susko E."/>
            <person name="Slamovits C.H."/>
            <person name="Roger A.J."/>
        </authorList>
    </citation>
    <scope>NUCLEOTIDE SEQUENCE [LARGE SCALE GENOMIC DNA]</scope>
    <source>
        <strain evidence="12">HOLO01</strain>
    </source>
</reference>
<evidence type="ECO:0000259" key="11">
    <source>
        <dbReference type="PROSITE" id="PS50198"/>
    </source>
</evidence>
<evidence type="ECO:0000256" key="1">
    <source>
        <dbReference type="ARBA" id="ARBA00018370"/>
    </source>
</evidence>
<dbReference type="SUPFAM" id="SSF54534">
    <property type="entry name" value="FKBP-like"/>
    <property type="match status" value="2"/>
</dbReference>
<evidence type="ECO:0000256" key="4">
    <source>
        <dbReference type="ARBA" id="ARBA00023110"/>
    </source>
</evidence>
<gene>
    <name evidence="12" type="ORF">EQU50_02325</name>
</gene>
<evidence type="ECO:0000256" key="6">
    <source>
        <dbReference type="ARBA" id="ARBA00023235"/>
    </source>
</evidence>
<evidence type="ECO:0000256" key="5">
    <source>
        <dbReference type="ARBA" id="ARBA00023186"/>
    </source>
</evidence>
<dbReference type="PANTHER" id="PTHR47637">
    <property type="entry name" value="CHAPERONE SURA"/>
    <property type="match status" value="1"/>
</dbReference>
<evidence type="ECO:0000256" key="8">
    <source>
        <dbReference type="ARBA" id="ARBA00031484"/>
    </source>
</evidence>
<feature type="domain" description="PpiC" evidence="11">
    <location>
        <begin position="196"/>
        <end position="294"/>
    </location>
</feature>
<dbReference type="InterPro" id="IPR000297">
    <property type="entry name" value="PPIase_PpiC"/>
</dbReference>
<dbReference type="InterPro" id="IPR046357">
    <property type="entry name" value="PPIase_dom_sf"/>
</dbReference>
<dbReference type="InterPro" id="IPR015391">
    <property type="entry name" value="SurA_N"/>
</dbReference>
<protein>
    <recommendedName>
        <fullName evidence="1">Parvulin-like PPIase</fullName>
    </recommendedName>
    <alternativeName>
        <fullName evidence="7">Peptidyl-prolyl cis-trans isomerase plp</fullName>
    </alternativeName>
    <alternativeName>
        <fullName evidence="8">Rotamase plp</fullName>
    </alternativeName>
</protein>
<accession>A0A4V2DZW2</accession>
<sequence length="444" mass="50290">MHYKILTVFSIFSALTLIGESQAEKRKAPDSQTQETTQPPSKKQKGPTDQDGARIAIIVNKDVITFQDIQDRARLVLMTSGVENTPEMLKTVENQVKKSLIDEKIQLQAAKLQKVFISDAEVEHALKNIAKENNMTLEEMTQMFKDKGVNIQTLKDRLRAQISWARTIREAFGGVVQISDAEIQNKLKQLEDNENKEQFELMEISLSVDSPAKQSAIAQEAAKLHQQLQHGAHFHVMAQQFSESTTSASGGYMGWFAGGQMDPALEPHVVKLKPGEFTSPIRTSMGYKIILLKDMKKPNQAPIGQTQITYKQVLIPYHDNITEEDYQLVETRVAEMKEIKDHKKLEEKAQEYEYQCETSPQMPMKSLPAPLQKLFHQAPVGQCLQPIRTPEHLIVTMVCSKTAPTFKLPTTDDIRNMLEQEKFGKIAAREFNKIHSIAFIEDKT</sequence>
<evidence type="ECO:0000313" key="13">
    <source>
        <dbReference type="Proteomes" id="UP000293550"/>
    </source>
</evidence>
<dbReference type="RefSeq" id="WP_130153551.1">
    <property type="nucleotide sequence ID" value="NZ_SCFB01000004.1"/>
</dbReference>
<dbReference type="Pfam" id="PF00639">
    <property type="entry name" value="Rotamase"/>
    <property type="match status" value="1"/>
</dbReference>
<dbReference type="InterPro" id="IPR050280">
    <property type="entry name" value="OMP_Chaperone_SurA"/>
</dbReference>
<dbReference type="SUPFAM" id="SSF109998">
    <property type="entry name" value="Triger factor/SurA peptide-binding domain-like"/>
    <property type="match status" value="1"/>
</dbReference>
<feature type="region of interest" description="Disordered" evidence="10">
    <location>
        <begin position="23"/>
        <end position="51"/>
    </location>
</feature>
<dbReference type="GO" id="GO:0003755">
    <property type="term" value="F:peptidyl-prolyl cis-trans isomerase activity"/>
    <property type="evidence" value="ECO:0007669"/>
    <property type="project" value="UniProtKB-KW"/>
</dbReference>